<organism evidence="13 14">
    <name type="scientific">Candidatus Copromonas faecavium</name>
    <name type="common">nom. illeg.</name>
    <dbReference type="NCBI Taxonomy" id="2840740"/>
    <lineage>
        <taxon>Bacteria</taxon>
        <taxon>Bacillati</taxon>
        <taxon>Bacillota</taxon>
        <taxon>Clostridia</taxon>
        <taxon>Lachnospirales</taxon>
        <taxon>Lachnospiraceae</taxon>
        <taxon>Candidatus Copromonas (nom. illeg.)</taxon>
    </lineage>
</organism>
<dbReference type="GO" id="GO:0047443">
    <property type="term" value="F:4-hydroxy-4-methyl-2-oxoglutarate aldolase activity"/>
    <property type="evidence" value="ECO:0007669"/>
    <property type="project" value="UniProtKB-EC"/>
</dbReference>
<comment type="similarity">
    <text evidence="3">Belongs to the class II aldolase/RraA-like family.</text>
</comment>
<proteinExistence type="inferred from homology"/>
<dbReference type="EC" id="4.1.3.17" evidence="5"/>
<accession>A0A9D1A5Y6</accession>
<feature type="binding site" evidence="12">
    <location>
        <begin position="85"/>
        <end position="88"/>
    </location>
    <ligand>
        <name>substrate</name>
    </ligand>
</feature>
<dbReference type="GO" id="GO:0008948">
    <property type="term" value="F:oxaloacetate decarboxylase activity"/>
    <property type="evidence" value="ECO:0007669"/>
    <property type="project" value="UniProtKB-EC"/>
</dbReference>
<keyword evidence="12" id="KW-0479">Metal-binding</keyword>
<evidence type="ECO:0000256" key="12">
    <source>
        <dbReference type="PIRSR" id="PIRSR605493-1"/>
    </source>
</evidence>
<evidence type="ECO:0000256" key="7">
    <source>
        <dbReference type="ARBA" id="ARBA00016549"/>
    </source>
</evidence>
<comment type="catalytic activity">
    <reaction evidence="11">
        <text>oxaloacetate + H(+) = pyruvate + CO2</text>
        <dbReference type="Rhea" id="RHEA:15641"/>
        <dbReference type="ChEBI" id="CHEBI:15361"/>
        <dbReference type="ChEBI" id="CHEBI:15378"/>
        <dbReference type="ChEBI" id="CHEBI:16452"/>
        <dbReference type="ChEBI" id="CHEBI:16526"/>
        <dbReference type="EC" id="4.1.1.112"/>
    </reaction>
</comment>
<dbReference type="CDD" id="cd16841">
    <property type="entry name" value="RraA_family"/>
    <property type="match status" value="1"/>
</dbReference>
<name>A0A9D1A5Y6_9FIRM</name>
<dbReference type="Pfam" id="PF03737">
    <property type="entry name" value="RraA-like"/>
    <property type="match status" value="1"/>
</dbReference>
<comment type="catalytic activity">
    <reaction evidence="1">
        <text>4-hydroxy-4-methyl-2-oxoglutarate = 2 pyruvate</text>
        <dbReference type="Rhea" id="RHEA:22748"/>
        <dbReference type="ChEBI" id="CHEBI:15361"/>
        <dbReference type="ChEBI" id="CHEBI:58276"/>
        <dbReference type="EC" id="4.1.3.17"/>
    </reaction>
</comment>
<evidence type="ECO:0000256" key="6">
    <source>
        <dbReference type="ARBA" id="ARBA00012947"/>
    </source>
</evidence>
<evidence type="ECO:0000313" key="13">
    <source>
        <dbReference type="EMBL" id="HIR06371.1"/>
    </source>
</evidence>
<comment type="function">
    <text evidence="8">Catalyzes the aldol cleavage of 4-hydroxy-4-methyl-2-oxoglutarate (HMG) into 2 molecules of pyruvate. Also contains a secondary oxaloacetate (OAA) decarboxylase activity due to the common pyruvate enolate transition state formed following C-C bond cleavage in the retro-aldol and decarboxylation reactions.</text>
</comment>
<comment type="cofactor">
    <cofactor evidence="2">
        <name>a divalent metal cation</name>
        <dbReference type="ChEBI" id="CHEBI:60240"/>
    </cofactor>
</comment>
<comment type="caution">
    <text evidence="13">The sequence shown here is derived from an EMBL/GenBank/DDBJ whole genome shotgun (WGS) entry which is preliminary data.</text>
</comment>
<reference evidence="13" key="2">
    <citation type="journal article" date="2021" name="PeerJ">
        <title>Extensive microbial diversity within the chicken gut microbiome revealed by metagenomics and culture.</title>
        <authorList>
            <person name="Gilroy R."/>
            <person name="Ravi A."/>
            <person name="Getino M."/>
            <person name="Pursley I."/>
            <person name="Horton D.L."/>
            <person name="Alikhan N.F."/>
            <person name="Baker D."/>
            <person name="Gharbi K."/>
            <person name="Hall N."/>
            <person name="Watson M."/>
            <person name="Adriaenssens E.M."/>
            <person name="Foster-Nyarko E."/>
            <person name="Jarju S."/>
            <person name="Secka A."/>
            <person name="Antonio M."/>
            <person name="Oren A."/>
            <person name="Chaudhuri R.R."/>
            <person name="La Ragione R."/>
            <person name="Hildebrand F."/>
            <person name="Pallen M.J."/>
        </authorList>
    </citation>
    <scope>NUCLEOTIDE SEQUENCE</scope>
    <source>
        <strain evidence="13">CHK180-2868</strain>
    </source>
</reference>
<dbReference type="InterPro" id="IPR005493">
    <property type="entry name" value="RraA/RraA-like"/>
</dbReference>
<dbReference type="SUPFAM" id="SSF89562">
    <property type="entry name" value="RraA-like"/>
    <property type="match status" value="1"/>
</dbReference>
<dbReference type="EMBL" id="DVGC01000059">
    <property type="protein sequence ID" value="HIR06371.1"/>
    <property type="molecule type" value="Genomic_DNA"/>
</dbReference>
<sequence>MEFTNELKERLLNIAPAQFGHHIEHGFMHPRIKPVVPEMKLAGPAYTVRATERDGSALYYGIMKAPKGAVLVVDRGREDIFAIAGDQLVLMMKHRELGGLVIDGPATDRIGLAKLGFPVFCTGFSPVTTLCKGTNGEVNVPVQCGGTVVHPGDIILGDADGVIALSPELLTEELIEAAENMTKNELRRAERIEKEGYRFLQREDVDIVKFFEYDKDGLIDRIKKECSYSDK</sequence>
<dbReference type="PANTHER" id="PTHR33254">
    <property type="entry name" value="4-HYDROXY-4-METHYL-2-OXOGLUTARATE ALDOLASE 3-RELATED"/>
    <property type="match status" value="1"/>
</dbReference>
<reference evidence="13" key="1">
    <citation type="submission" date="2020-10" db="EMBL/GenBank/DDBJ databases">
        <authorList>
            <person name="Gilroy R."/>
        </authorList>
    </citation>
    <scope>NUCLEOTIDE SEQUENCE</scope>
    <source>
        <strain evidence="13">CHK180-2868</strain>
    </source>
</reference>
<evidence type="ECO:0000256" key="9">
    <source>
        <dbReference type="ARBA" id="ARBA00030169"/>
    </source>
</evidence>
<evidence type="ECO:0000256" key="4">
    <source>
        <dbReference type="ARBA" id="ARBA00011233"/>
    </source>
</evidence>
<gene>
    <name evidence="13" type="ORF">IAB28_10490</name>
</gene>
<dbReference type="PANTHER" id="PTHR33254:SF16">
    <property type="entry name" value="BLR3842 PROTEIN"/>
    <property type="match status" value="1"/>
</dbReference>
<comment type="cofactor">
    <cofactor evidence="12">
        <name>Mg(2+)</name>
        <dbReference type="ChEBI" id="CHEBI:18420"/>
    </cofactor>
</comment>
<evidence type="ECO:0000256" key="11">
    <source>
        <dbReference type="ARBA" id="ARBA00047973"/>
    </source>
</evidence>
<protein>
    <recommendedName>
        <fullName evidence="7">Putative 4-hydroxy-4-methyl-2-oxoglutarate aldolase</fullName>
        <ecNumber evidence="6">4.1.1.112</ecNumber>
        <ecNumber evidence="5">4.1.3.17</ecNumber>
    </recommendedName>
    <alternativeName>
        <fullName evidence="10">Oxaloacetate decarboxylase</fullName>
    </alternativeName>
    <alternativeName>
        <fullName evidence="9">RraA-like protein</fullName>
    </alternativeName>
</protein>
<evidence type="ECO:0000313" key="14">
    <source>
        <dbReference type="Proteomes" id="UP000824250"/>
    </source>
</evidence>
<dbReference type="GO" id="GO:0046872">
    <property type="term" value="F:metal ion binding"/>
    <property type="evidence" value="ECO:0007669"/>
    <property type="project" value="UniProtKB-KW"/>
</dbReference>
<comment type="subunit">
    <text evidence="4">Homotrimer.</text>
</comment>
<evidence type="ECO:0000256" key="3">
    <source>
        <dbReference type="ARBA" id="ARBA00008621"/>
    </source>
</evidence>
<evidence type="ECO:0000256" key="1">
    <source>
        <dbReference type="ARBA" id="ARBA00001342"/>
    </source>
</evidence>
<evidence type="ECO:0000256" key="5">
    <source>
        <dbReference type="ARBA" id="ARBA00012213"/>
    </source>
</evidence>
<evidence type="ECO:0000256" key="8">
    <source>
        <dbReference type="ARBA" id="ARBA00025046"/>
    </source>
</evidence>
<dbReference type="EC" id="4.1.1.112" evidence="6"/>
<dbReference type="Gene3D" id="3.50.30.40">
    <property type="entry name" value="Ribonuclease E inhibitor RraA/RraA-like"/>
    <property type="match status" value="1"/>
</dbReference>
<dbReference type="InterPro" id="IPR036704">
    <property type="entry name" value="RraA/RraA-like_sf"/>
</dbReference>
<dbReference type="AlphaFoldDB" id="A0A9D1A5Y6"/>
<evidence type="ECO:0000256" key="2">
    <source>
        <dbReference type="ARBA" id="ARBA00001968"/>
    </source>
</evidence>
<dbReference type="Proteomes" id="UP000824250">
    <property type="component" value="Unassembled WGS sequence"/>
</dbReference>
<feature type="binding site" evidence="12">
    <location>
        <position position="108"/>
    </location>
    <ligand>
        <name>Mg(2+)</name>
        <dbReference type="ChEBI" id="CHEBI:18420"/>
    </ligand>
</feature>
<keyword evidence="12" id="KW-0460">Magnesium</keyword>
<evidence type="ECO:0000256" key="10">
    <source>
        <dbReference type="ARBA" id="ARBA00032305"/>
    </source>
</evidence>